<gene>
    <name evidence="1" type="ORF">QQ008_27160</name>
</gene>
<reference evidence="1" key="1">
    <citation type="submission" date="2023-06" db="EMBL/GenBank/DDBJ databases">
        <title>Genomic of Parafulvivirga corallium.</title>
        <authorList>
            <person name="Wang G."/>
        </authorList>
    </citation>
    <scope>NUCLEOTIDE SEQUENCE</scope>
    <source>
        <strain evidence="1">BMA10</strain>
    </source>
</reference>
<evidence type="ECO:0000313" key="2">
    <source>
        <dbReference type="Proteomes" id="UP001172082"/>
    </source>
</evidence>
<organism evidence="1 2">
    <name type="scientific">Splendidivirga corallicola</name>
    <dbReference type="NCBI Taxonomy" id="3051826"/>
    <lineage>
        <taxon>Bacteria</taxon>
        <taxon>Pseudomonadati</taxon>
        <taxon>Bacteroidota</taxon>
        <taxon>Cytophagia</taxon>
        <taxon>Cytophagales</taxon>
        <taxon>Splendidivirgaceae</taxon>
        <taxon>Splendidivirga</taxon>
    </lineage>
</organism>
<comment type="caution">
    <text evidence="1">The sequence shown here is derived from an EMBL/GenBank/DDBJ whole genome shotgun (WGS) entry which is preliminary data.</text>
</comment>
<evidence type="ECO:0008006" key="3">
    <source>
        <dbReference type="Google" id="ProtNLM"/>
    </source>
</evidence>
<dbReference type="InterPro" id="IPR036691">
    <property type="entry name" value="Endo/exonu/phosph_ase_sf"/>
</dbReference>
<dbReference type="SUPFAM" id="SSF56219">
    <property type="entry name" value="DNase I-like"/>
    <property type="match status" value="1"/>
</dbReference>
<dbReference type="RefSeq" id="WP_346755118.1">
    <property type="nucleotide sequence ID" value="NZ_JAUJEA010000015.1"/>
</dbReference>
<sequence length="302" mass="34722">MEKAFSVSCWNVEHFGKSRKIGRRSETRAQVKERIKKVVDFVDQHKGDILAISEVSSYEIFETLTKKISNYNFFITEGEQSQEILVGIKNTLNAYVMQKTEFKSQQSSLRPGVLVTVHLDDQYYPVLFLHLKSMPDPKGFGLRDDMITRACDFRNKIVKGIREKIKVEQGLSSLPKAKDVPAPNYIFVGDLNTMGLDYKPAKKFDIPPANEINDLKRRAKNRQMRLLSKTADATWYNGSNSRYDPGNLDHVVAMKHLKFMDMGGGAEVKLRGWPEIQDTTEQDKWIEQYSDHALLYFEVCKV</sequence>
<proteinExistence type="predicted"/>
<evidence type="ECO:0000313" key="1">
    <source>
        <dbReference type="EMBL" id="MDN5205096.1"/>
    </source>
</evidence>
<dbReference type="EMBL" id="JAUJEA010000015">
    <property type="protein sequence ID" value="MDN5205096.1"/>
    <property type="molecule type" value="Genomic_DNA"/>
</dbReference>
<name>A0ABT8KWC6_9BACT</name>
<dbReference type="Gene3D" id="3.60.10.10">
    <property type="entry name" value="Endonuclease/exonuclease/phosphatase"/>
    <property type="match status" value="1"/>
</dbReference>
<protein>
    <recommendedName>
        <fullName evidence="3">Endonuclease/exonuclease/phosphatase domain-containing protein</fullName>
    </recommendedName>
</protein>
<keyword evidence="2" id="KW-1185">Reference proteome</keyword>
<dbReference type="Proteomes" id="UP001172082">
    <property type="component" value="Unassembled WGS sequence"/>
</dbReference>
<accession>A0ABT8KWC6</accession>